<dbReference type="InterPro" id="IPR004893">
    <property type="entry name" value="NifW"/>
</dbReference>
<dbReference type="NCBIfam" id="NF002009">
    <property type="entry name" value="PRK00810.1"/>
    <property type="match status" value="1"/>
</dbReference>
<dbReference type="OrthoDB" id="9811868at2"/>
<reference evidence="7 8" key="1">
    <citation type="submission" date="2019-11" db="EMBL/GenBank/DDBJ databases">
        <title>Whole-genome sequence of a Rhodoblastus acidophilus DSM 142.</title>
        <authorList>
            <person name="Kyndt J.A."/>
            <person name="Meyer T.E."/>
        </authorList>
    </citation>
    <scope>NUCLEOTIDE SEQUENCE [LARGE SCALE GENOMIC DNA]</scope>
    <source>
        <strain evidence="7 8">DSM 142</strain>
    </source>
</reference>
<comment type="caution">
    <text evidence="7">The sequence shown here is derived from an EMBL/GenBank/DDBJ whole genome shotgun (WGS) entry which is preliminary data.</text>
</comment>
<evidence type="ECO:0000256" key="5">
    <source>
        <dbReference type="ARBA" id="ARBA00023231"/>
    </source>
</evidence>
<dbReference type="AlphaFoldDB" id="A0A6N8DTE3"/>
<comment type="similarity">
    <text evidence="2 6">Belongs to the NifW family.</text>
</comment>
<dbReference type="EMBL" id="WNKS01000026">
    <property type="protein sequence ID" value="MTV33086.1"/>
    <property type="molecule type" value="Genomic_DNA"/>
</dbReference>
<evidence type="ECO:0000256" key="3">
    <source>
        <dbReference type="ARBA" id="ARBA00011284"/>
    </source>
</evidence>
<dbReference type="Proteomes" id="UP000439113">
    <property type="component" value="Unassembled WGS sequence"/>
</dbReference>
<evidence type="ECO:0000256" key="1">
    <source>
        <dbReference type="ARBA" id="ARBA00002247"/>
    </source>
</evidence>
<evidence type="ECO:0000256" key="2">
    <source>
        <dbReference type="ARBA" id="ARBA00008351"/>
    </source>
</evidence>
<dbReference type="GO" id="GO:0009399">
    <property type="term" value="P:nitrogen fixation"/>
    <property type="evidence" value="ECO:0007669"/>
    <property type="project" value="UniProtKB-UniRule"/>
</dbReference>
<organism evidence="7 8">
    <name type="scientific">Rhodoblastus acidophilus</name>
    <name type="common">Rhodopseudomonas acidophila</name>
    <dbReference type="NCBI Taxonomy" id="1074"/>
    <lineage>
        <taxon>Bacteria</taxon>
        <taxon>Pseudomonadati</taxon>
        <taxon>Pseudomonadota</taxon>
        <taxon>Alphaproteobacteria</taxon>
        <taxon>Hyphomicrobiales</taxon>
        <taxon>Rhodoblastaceae</taxon>
        <taxon>Rhodoblastus</taxon>
    </lineage>
</organism>
<keyword evidence="5 6" id="KW-0535">Nitrogen fixation</keyword>
<protein>
    <recommendedName>
        <fullName evidence="4 6">Nitrogenase-stabilizing/protective protein NifW</fullName>
    </recommendedName>
</protein>
<proteinExistence type="inferred from homology"/>
<evidence type="ECO:0000256" key="6">
    <source>
        <dbReference type="HAMAP-Rule" id="MF_00529"/>
    </source>
</evidence>
<comment type="subunit">
    <text evidence="3 6">Homotrimer; associates with NifD.</text>
</comment>
<accession>A0A6N8DTE3</accession>
<dbReference type="HAMAP" id="MF_00529">
    <property type="entry name" value="NifW"/>
    <property type="match status" value="1"/>
</dbReference>
<evidence type="ECO:0000313" key="8">
    <source>
        <dbReference type="Proteomes" id="UP000439113"/>
    </source>
</evidence>
<dbReference type="Pfam" id="PF03206">
    <property type="entry name" value="NifW"/>
    <property type="match status" value="1"/>
</dbReference>
<evidence type="ECO:0000313" key="7">
    <source>
        <dbReference type="EMBL" id="MTV33086.1"/>
    </source>
</evidence>
<dbReference type="PIRSF" id="PIRSF005790">
    <property type="entry name" value="NifW"/>
    <property type="match status" value="1"/>
</dbReference>
<gene>
    <name evidence="6 7" type="primary">nifW</name>
    <name evidence="7" type="ORF">GJ654_19065</name>
</gene>
<dbReference type="RefSeq" id="WP_155447767.1">
    <property type="nucleotide sequence ID" value="NZ_JAOQNR010000008.1"/>
</dbReference>
<sequence length="115" mass="12845">MSALDDLGRLSSAEDFFNHLGVDFDPAVVRVSRLHIMRRMGQYLRGLQLDGSFDGKSDDEINALCAEHLAQAYQDFVESSPIQERLFKVHKDAVAPKEEVKPQKPFVPLSSLTVG</sequence>
<evidence type="ECO:0000256" key="4">
    <source>
        <dbReference type="ARBA" id="ARBA00016274"/>
    </source>
</evidence>
<comment type="function">
    <text evidence="1 6">May protect the nitrogenase Fe-Mo protein from oxidative damage.</text>
</comment>
<name>A0A6N8DTE3_RHOAC</name>